<dbReference type="Pfam" id="PF13407">
    <property type="entry name" value="Peripla_BP_4"/>
    <property type="match status" value="1"/>
</dbReference>
<dbReference type="PANTHER" id="PTHR30036:SF8">
    <property type="entry name" value="ABC-TYPE SUGAR TRANSPORT SYSTEM PERIPLASMIC COMPONENT-LIKE PROTEIN"/>
    <property type="match status" value="1"/>
</dbReference>
<dbReference type="InterPro" id="IPR050555">
    <property type="entry name" value="Bact_Solute-Bind_Prot2"/>
</dbReference>
<organism evidence="3 4">
    <name type="scientific">Lapillicoccus jejuensis</name>
    <dbReference type="NCBI Taxonomy" id="402171"/>
    <lineage>
        <taxon>Bacteria</taxon>
        <taxon>Bacillati</taxon>
        <taxon>Actinomycetota</taxon>
        <taxon>Actinomycetes</taxon>
        <taxon>Micrococcales</taxon>
        <taxon>Intrasporangiaceae</taxon>
        <taxon>Lapillicoccus</taxon>
    </lineage>
</organism>
<evidence type="ECO:0000313" key="3">
    <source>
        <dbReference type="EMBL" id="TQJ07033.1"/>
    </source>
</evidence>
<accession>A0A542DVA7</accession>
<comment type="subcellular location">
    <subcellularLocation>
        <location evidence="1">Cell envelope</location>
    </subcellularLocation>
</comment>
<comment type="caution">
    <text evidence="3">The sequence shown here is derived from an EMBL/GenBank/DDBJ whole genome shotgun (WGS) entry which is preliminary data.</text>
</comment>
<dbReference type="EMBL" id="VFMN01000001">
    <property type="protein sequence ID" value="TQJ07033.1"/>
    <property type="molecule type" value="Genomic_DNA"/>
</dbReference>
<proteinExistence type="predicted"/>
<evidence type="ECO:0000313" key="4">
    <source>
        <dbReference type="Proteomes" id="UP000317893"/>
    </source>
</evidence>
<sequence>MSSMKFTTTARTAALVVVAGALVLSGCTKKNDTTASSGSGGGSGSTAAAGGSGGASGIKVAFVPKLQGIPYFEAMNTGGQEAAKALGFTWLYQGPTTADAAAQAQIVRSYIQQKVNTLIVAPNDPDSMAPVLQQAQAAGIKVLTSDTDAPNSVRQAFVSQATAEGIGTALVDDLAKVMGDKGKYAIVSCGETAENLNSWIAVQKKVTAEKYPNLSIVDIVYAGEDQNKATQMATDLMNAHPDLTGLVGECTSSAPGVAQAVKDAGKIGKVFTVGLGTPKSMAPYLQDGSSSASVLWNVQNLGYLTGWAGLQAAQGKEFSATNNVSSDLSAVTWDSSTKTLLLGPPLTITKDNVGQFNY</sequence>
<dbReference type="GO" id="GO:0030246">
    <property type="term" value="F:carbohydrate binding"/>
    <property type="evidence" value="ECO:0007669"/>
    <property type="project" value="TreeGrafter"/>
</dbReference>
<dbReference type="Gene3D" id="3.40.50.2300">
    <property type="match status" value="2"/>
</dbReference>
<dbReference type="PANTHER" id="PTHR30036">
    <property type="entry name" value="D-XYLOSE-BINDING PERIPLASMIC PROTEIN"/>
    <property type="match status" value="1"/>
</dbReference>
<dbReference type="SUPFAM" id="SSF53822">
    <property type="entry name" value="Periplasmic binding protein-like I"/>
    <property type="match status" value="1"/>
</dbReference>
<reference evidence="3 4" key="1">
    <citation type="submission" date="2019-06" db="EMBL/GenBank/DDBJ databases">
        <title>Sequencing the genomes of 1000 actinobacteria strains.</title>
        <authorList>
            <person name="Klenk H.-P."/>
        </authorList>
    </citation>
    <scope>NUCLEOTIDE SEQUENCE [LARGE SCALE GENOMIC DNA]</scope>
    <source>
        <strain evidence="3 4">DSM 18607</strain>
    </source>
</reference>
<dbReference type="PROSITE" id="PS51257">
    <property type="entry name" value="PROKAR_LIPOPROTEIN"/>
    <property type="match status" value="1"/>
</dbReference>
<name>A0A542DVA7_9MICO</name>
<keyword evidence="4" id="KW-1185">Reference proteome</keyword>
<dbReference type="AlphaFoldDB" id="A0A542DVA7"/>
<dbReference type="CDD" id="cd06302">
    <property type="entry name" value="PBP1_LsrB_Quorum_Sensing-like"/>
    <property type="match status" value="1"/>
</dbReference>
<dbReference type="InterPro" id="IPR025997">
    <property type="entry name" value="SBP_2_dom"/>
</dbReference>
<protein>
    <submittedName>
        <fullName evidence="3">Monosaccharide ABC transporter substrate-binding protein (CUT2 family)</fullName>
    </submittedName>
</protein>
<dbReference type="GO" id="GO:0030288">
    <property type="term" value="C:outer membrane-bounded periplasmic space"/>
    <property type="evidence" value="ECO:0007669"/>
    <property type="project" value="TreeGrafter"/>
</dbReference>
<evidence type="ECO:0000259" key="2">
    <source>
        <dbReference type="Pfam" id="PF13407"/>
    </source>
</evidence>
<dbReference type="InterPro" id="IPR028082">
    <property type="entry name" value="Peripla_BP_I"/>
</dbReference>
<gene>
    <name evidence="3" type="ORF">FB458_0079</name>
</gene>
<feature type="domain" description="Periplasmic binding protein" evidence="2">
    <location>
        <begin position="60"/>
        <end position="317"/>
    </location>
</feature>
<dbReference type="RefSeq" id="WP_211355881.1">
    <property type="nucleotide sequence ID" value="NZ_BAAAPR010000018.1"/>
</dbReference>
<evidence type="ECO:0000256" key="1">
    <source>
        <dbReference type="ARBA" id="ARBA00004196"/>
    </source>
</evidence>
<dbReference type="Proteomes" id="UP000317893">
    <property type="component" value="Unassembled WGS sequence"/>
</dbReference>